<organism evidence="3 4">
    <name type="scientific">Mangrovactinospora gilvigrisea</name>
    <dbReference type="NCBI Taxonomy" id="1428644"/>
    <lineage>
        <taxon>Bacteria</taxon>
        <taxon>Bacillati</taxon>
        <taxon>Actinomycetota</taxon>
        <taxon>Actinomycetes</taxon>
        <taxon>Kitasatosporales</taxon>
        <taxon>Streptomycetaceae</taxon>
        <taxon>Mangrovactinospora</taxon>
    </lineage>
</organism>
<evidence type="ECO:0000313" key="3">
    <source>
        <dbReference type="EMBL" id="OIV37266.1"/>
    </source>
</evidence>
<protein>
    <recommendedName>
        <fullName evidence="5">Gram-positive cocci surface proteins LPxTG domain-containing protein</fullName>
    </recommendedName>
</protein>
<keyword evidence="2" id="KW-0812">Transmembrane</keyword>
<evidence type="ECO:0000313" key="4">
    <source>
        <dbReference type="Proteomes" id="UP000243342"/>
    </source>
</evidence>
<comment type="caution">
    <text evidence="3">The sequence shown here is derived from an EMBL/GenBank/DDBJ whole genome shotgun (WGS) entry which is preliminary data.</text>
</comment>
<dbReference type="Proteomes" id="UP000243342">
    <property type="component" value="Unassembled WGS sequence"/>
</dbReference>
<evidence type="ECO:0000256" key="1">
    <source>
        <dbReference type="SAM" id="MobiDB-lite"/>
    </source>
</evidence>
<evidence type="ECO:0008006" key="5">
    <source>
        <dbReference type="Google" id="ProtNLM"/>
    </source>
</evidence>
<name>A0A1J7CC65_9ACTN</name>
<gene>
    <name evidence="3" type="ORF">BIV57_12090</name>
</gene>
<dbReference type="STRING" id="1428644.BIV57_12090"/>
<keyword evidence="4" id="KW-1185">Reference proteome</keyword>
<feature type="region of interest" description="Disordered" evidence="1">
    <location>
        <begin position="144"/>
        <end position="179"/>
    </location>
</feature>
<sequence length="216" mass="22465">MRTALTGLPSKIVAGSGFHTFRLDVRNTGDAAYKSVDLGVFAGRLDADYFVDTRYLTMQFQDPASGRWTPISLAESDLSAGYLGSTGIRPHESFSVKLRLAVSAAAPAGQAFAFTVGIYADGEGNCVYTADEFYEFRIVKAGSPTPPKDDTAKPQGGAKPLPSTKPAGSTKIAPKGTLAETGSNSALPAIGLSAAAAVALGAGTLYTVRRRAARRA</sequence>
<dbReference type="AlphaFoldDB" id="A0A1J7CC65"/>
<reference evidence="3 4" key="1">
    <citation type="submission" date="2016-10" db="EMBL/GenBank/DDBJ databases">
        <title>Genome sequence of Streptomyces gilvigriseus MUSC 26.</title>
        <authorList>
            <person name="Lee L.-H."/>
            <person name="Ser H.-L."/>
        </authorList>
    </citation>
    <scope>NUCLEOTIDE SEQUENCE [LARGE SCALE GENOMIC DNA]</scope>
    <source>
        <strain evidence="3 4">MUSC 26</strain>
    </source>
</reference>
<evidence type="ECO:0000256" key="2">
    <source>
        <dbReference type="SAM" id="Phobius"/>
    </source>
</evidence>
<keyword evidence="2" id="KW-1133">Transmembrane helix</keyword>
<dbReference type="EMBL" id="MLCF01000059">
    <property type="protein sequence ID" value="OIV37266.1"/>
    <property type="molecule type" value="Genomic_DNA"/>
</dbReference>
<feature type="transmembrane region" description="Helical" evidence="2">
    <location>
        <begin position="186"/>
        <end position="208"/>
    </location>
</feature>
<accession>A0A1J7CC65</accession>
<dbReference type="OrthoDB" id="4333582at2"/>
<proteinExistence type="predicted"/>
<keyword evidence="2" id="KW-0472">Membrane</keyword>